<dbReference type="AlphaFoldDB" id="A0A0G3G0R1"/>
<dbReference type="EMBL" id="CP011367">
    <property type="protein sequence ID" value="AKJ93979.1"/>
    <property type="molecule type" value="Genomic_DNA"/>
</dbReference>
<dbReference type="KEGG" id="tvr:TVD_00735"/>
<evidence type="ECO:0000256" key="1">
    <source>
        <dbReference type="ARBA" id="ARBA00022723"/>
    </source>
</evidence>
<keyword evidence="1" id="KW-0479">Metal-binding</keyword>
<gene>
    <name evidence="4" type="ORF">TVD_00735</name>
</gene>
<dbReference type="GO" id="GO:0008270">
    <property type="term" value="F:zinc ion binding"/>
    <property type="evidence" value="ECO:0007669"/>
    <property type="project" value="InterPro"/>
</dbReference>
<keyword evidence="2" id="KW-0378">Hydrolase</keyword>
<dbReference type="Pfam" id="PF08797">
    <property type="entry name" value="HIRAN"/>
    <property type="match status" value="1"/>
</dbReference>
<feature type="domain" description="HIRAN" evidence="3">
    <location>
        <begin position="33"/>
        <end position="129"/>
    </location>
</feature>
<dbReference type="GO" id="GO:0003676">
    <property type="term" value="F:nucleic acid binding"/>
    <property type="evidence" value="ECO:0007669"/>
    <property type="project" value="InterPro"/>
</dbReference>
<dbReference type="Gene3D" id="3.30.70.2330">
    <property type="match status" value="1"/>
</dbReference>
<dbReference type="Proteomes" id="UP000064201">
    <property type="component" value="Chromosome"/>
</dbReference>
<organism evidence="4 5">
    <name type="scientific">Thioalkalivibrio versutus</name>
    <dbReference type="NCBI Taxonomy" id="106634"/>
    <lineage>
        <taxon>Bacteria</taxon>
        <taxon>Pseudomonadati</taxon>
        <taxon>Pseudomonadota</taxon>
        <taxon>Gammaproteobacteria</taxon>
        <taxon>Chromatiales</taxon>
        <taxon>Ectothiorhodospiraceae</taxon>
        <taxon>Thioalkalivibrio</taxon>
    </lineage>
</organism>
<dbReference type="SMART" id="SM00910">
    <property type="entry name" value="HIRAN"/>
    <property type="match status" value="1"/>
</dbReference>
<keyword evidence="5" id="KW-1185">Reference proteome</keyword>
<proteinExistence type="predicted"/>
<name>A0A0G3G0R1_9GAMM</name>
<reference evidence="4 5" key="1">
    <citation type="submission" date="2015-04" db="EMBL/GenBank/DDBJ databases">
        <title>Complete Sequence for the Genome of the Thioalkalivibrio versutus D301.</title>
        <authorList>
            <person name="Mu T."/>
            <person name="Zhou J."/>
            <person name="Xu X."/>
        </authorList>
    </citation>
    <scope>NUCLEOTIDE SEQUENCE [LARGE SCALE GENOMIC DNA]</scope>
    <source>
        <strain evidence="4 5">D301</strain>
    </source>
</reference>
<dbReference type="PATRIC" id="fig|106634.4.peg.150"/>
<evidence type="ECO:0000313" key="5">
    <source>
        <dbReference type="Proteomes" id="UP000064201"/>
    </source>
</evidence>
<accession>A0A0G3G0R1</accession>
<sequence>MSHNRQARPVPPLAGYYAERGTYNRTATTEELLDRIPLAGFRHHEAPRLWDILKRGQALTVERERTNTHDGRAVAVRWMDHHLGYLPRDRNGLAAQLLDQDQPLIARILEKRDHADRHHRLELGLYRAKARSTARH</sequence>
<dbReference type="InterPro" id="IPR014905">
    <property type="entry name" value="HIRAN"/>
</dbReference>
<evidence type="ECO:0000259" key="3">
    <source>
        <dbReference type="SMART" id="SM00910"/>
    </source>
</evidence>
<evidence type="ECO:0000313" key="4">
    <source>
        <dbReference type="EMBL" id="AKJ93979.1"/>
    </source>
</evidence>
<dbReference type="RefSeq" id="WP_047250543.1">
    <property type="nucleotide sequence ID" value="NZ_CP011367.1"/>
</dbReference>
<dbReference type="GO" id="GO:0016818">
    <property type="term" value="F:hydrolase activity, acting on acid anhydrides, in phosphorus-containing anhydrides"/>
    <property type="evidence" value="ECO:0007669"/>
    <property type="project" value="InterPro"/>
</dbReference>
<evidence type="ECO:0000256" key="2">
    <source>
        <dbReference type="ARBA" id="ARBA00022801"/>
    </source>
</evidence>
<protein>
    <submittedName>
        <fullName evidence="4">HIRAN protein</fullName>
    </submittedName>
</protein>
<dbReference type="OrthoDB" id="5769937at2"/>